<feature type="region of interest" description="Disordered" evidence="5">
    <location>
        <begin position="45"/>
        <end position="70"/>
    </location>
</feature>
<keyword evidence="3" id="KW-0808">Transferase</keyword>
<proteinExistence type="predicted"/>
<feature type="domain" description="Peptidase C83" evidence="6">
    <location>
        <begin position="86"/>
        <end position="295"/>
    </location>
</feature>
<dbReference type="AlphaFoldDB" id="A0A433QJ01"/>
<dbReference type="SUPFAM" id="SSF54001">
    <property type="entry name" value="Cysteine proteinases"/>
    <property type="match status" value="1"/>
</dbReference>
<dbReference type="GO" id="GO:0046872">
    <property type="term" value="F:metal ion binding"/>
    <property type="evidence" value="ECO:0007669"/>
    <property type="project" value="UniProtKB-KW"/>
</dbReference>
<evidence type="ECO:0000256" key="1">
    <source>
        <dbReference type="ARBA" id="ARBA00012468"/>
    </source>
</evidence>
<keyword evidence="2" id="KW-0104">Cadmium</keyword>
<name>A0A433QJ01_9FUNG</name>
<sequence length="522" mass="57820">MLPAVASTARDVTRSLLTRHAPATVLRRSLFVSRPFFLASPTRDIPTVASSSSSSSPLRADPPASTSSPLDVLLTLPNAGTGKDSVLESTFYQRKLPSELVRFSSAEGKALRSQRIVGRVRVGEPLPQQGLQILQMAMVLNALEVDPKQRWKGNWRWYSDELLECCSPREVVKKNGITFDQFACLAKCHCDVIVKRASTTPYEEFLSDLATVTSRSDLHMVVSFSRAGLRQTGDGHFSPIGSYNALRNVALVLDVARYKYPSYWSDTRQLYEAMKPADPETGRGRGYFLLSYERGRTHVSLCGVAKKEGEVKDTRERPEEAIEDRGLQNQPTQHGTKLNWATLAKTFCKDIPQNLWDEKPRTLERVVDVVLRNVPREYGIVLAMRQSISSASPISEDDVATRRDYITTLLHDTARSPLYSIVASAIGHSAQPQNPDHHAAFATLFLLASPATLYASLPRELLAAFEECRRPEAMTLTVAREVERVAEEIRELMGAFCTCGTRGKTEGGKGTSEEGGLCGEKK</sequence>
<dbReference type="GO" id="GO:0010038">
    <property type="term" value="P:response to metal ion"/>
    <property type="evidence" value="ECO:0007669"/>
    <property type="project" value="InterPro"/>
</dbReference>
<evidence type="ECO:0000259" key="6">
    <source>
        <dbReference type="PROSITE" id="PS51443"/>
    </source>
</evidence>
<evidence type="ECO:0000313" key="7">
    <source>
        <dbReference type="EMBL" id="RUS29773.1"/>
    </source>
</evidence>
<gene>
    <name evidence="7" type="ORF">BC938DRAFT_480255</name>
</gene>
<dbReference type="EMBL" id="RBNJ01004715">
    <property type="protein sequence ID" value="RUS29773.1"/>
    <property type="molecule type" value="Genomic_DNA"/>
</dbReference>
<dbReference type="EC" id="2.3.2.15" evidence="1"/>
<dbReference type="GO" id="GO:0046938">
    <property type="term" value="P:phytochelatin biosynthetic process"/>
    <property type="evidence" value="ECO:0007669"/>
    <property type="project" value="InterPro"/>
</dbReference>
<dbReference type="Pfam" id="PF05023">
    <property type="entry name" value="Phytochelatin"/>
    <property type="match status" value="1"/>
</dbReference>
<dbReference type="InterPro" id="IPR038156">
    <property type="entry name" value="PCS_N_sf"/>
</dbReference>
<evidence type="ECO:0000256" key="3">
    <source>
        <dbReference type="ARBA" id="ARBA00022679"/>
    </source>
</evidence>
<dbReference type="Gene3D" id="3.90.70.30">
    <property type="entry name" value="Phytochelatin synthase, N-terminal domain"/>
    <property type="match status" value="1"/>
</dbReference>
<feature type="region of interest" description="Disordered" evidence="5">
    <location>
        <begin position="310"/>
        <end position="333"/>
    </location>
</feature>
<feature type="compositionally biased region" description="Basic and acidic residues" evidence="5">
    <location>
        <begin position="310"/>
        <end position="326"/>
    </location>
</feature>
<evidence type="ECO:0000256" key="4">
    <source>
        <dbReference type="ARBA" id="ARBA00022723"/>
    </source>
</evidence>
<protein>
    <recommendedName>
        <fullName evidence="1">glutathione gamma-glutamylcysteinyltransferase</fullName>
        <ecNumber evidence="1">2.3.2.15</ecNumber>
    </recommendedName>
</protein>
<organism evidence="7 8">
    <name type="scientific">Jimgerdemannia flammicorona</name>
    <dbReference type="NCBI Taxonomy" id="994334"/>
    <lineage>
        <taxon>Eukaryota</taxon>
        <taxon>Fungi</taxon>
        <taxon>Fungi incertae sedis</taxon>
        <taxon>Mucoromycota</taxon>
        <taxon>Mucoromycotina</taxon>
        <taxon>Endogonomycetes</taxon>
        <taxon>Endogonales</taxon>
        <taxon>Endogonaceae</taxon>
        <taxon>Jimgerdemannia</taxon>
    </lineage>
</organism>
<dbReference type="InterPro" id="IPR038765">
    <property type="entry name" value="Papain-like_cys_pep_sf"/>
</dbReference>
<dbReference type="InterPro" id="IPR040409">
    <property type="entry name" value="PCS-like"/>
</dbReference>
<dbReference type="Proteomes" id="UP000274822">
    <property type="component" value="Unassembled WGS sequence"/>
</dbReference>
<dbReference type="InterPro" id="IPR007719">
    <property type="entry name" value="PCS_N"/>
</dbReference>
<dbReference type="GO" id="GO:0016756">
    <property type="term" value="F:glutathione gamma-glutamylcysteinyltransferase activity"/>
    <property type="evidence" value="ECO:0007669"/>
    <property type="project" value="UniProtKB-EC"/>
</dbReference>
<evidence type="ECO:0000256" key="2">
    <source>
        <dbReference type="ARBA" id="ARBA00022539"/>
    </source>
</evidence>
<evidence type="ECO:0000313" key="8">
    <source>
        <dbReference type="Proteomes" id="UP000274822"/>
    </source>
</evidence>
<feature type="region of interest" description="Disordered" evidence="5">
    <location>
        <begin position="503"/>
        <end position="522"/>
    </location>
</feature>
<keyword evidence="4" id="KW-0479">Metal-binding</keyword>
<keyword evidence="8" id="KW-1185">Reference proteome</keyword>
<dbReference type="PROSITE" id="PS51443">
    <property type="entry name" value="PCS"/>
    <property type="match status" value="1"/>
</dbReference>
<accession>A0A433QJ01</accession>
<comment type="caution">
    <text evidence="7">The sequence shown here is derived from an EMBL/GenBank/DDBJ whole genome shotgun (WGS) entry which is preliminary data.</text>
</comment>
<evidence type="ECO:0000256" key="5">
    <source>
        <dbReference type="SAM" id="MobiDB-lite"/>
    </source>
</evidence>
<reference evidence="7 8" key="1">
    <citation type="journal article" date="2018" name="New Phytol.">
        <title>Phylogenomics of Endogonaceae and evolution of mycorrhizas within Mucoromycota.</title>
        <authorList>
            <person name="Chang Y."/>
            <person name="Desiro A."/>
            <person name="Na H."/>
            <person name="Sandor L."/>
            <person name="Lipzen A."/>
            <person name="Clum A."/>
            <person name="Barry K."/>
            <person name="Grigoriev I.V."/>
            <person name="Martin F.M."/>
            <person name="Stajich J.E."/>
            <person name="Smith M.E."/>
            <person name="Bonito G."/>
            <person name="Spatafora J.W."/>
        </authorList>
    </citation>
    <scope>NUCLEOTIDE SEQUENCE [LARGE SCALE GENOMIC DNA]</scope>
    <source>
        <strain evidence="7 8">AD002</strain>
    </source>
</reference>
<dbReference type="PANTHER" id="PTHR33447">
    <property type="entry name" value="GLUTATHIONE GAMMA-GLUTAMYLCYSTEINYLTRANSFERASE"/>
    <property type="match status" value="1"/>
</dbReference>